<dbReference type="InterPro" id="IPR004360">
    <property type="entry name" value="Glyas_Fos-R_dOase_dom"/>
</dbReference>
<evidence type="ECO:0000259" key="1">
    <source>
        <dbReference type="Pfam" id="PF00903"/>
    </source>
</evidence>
<dbReference type="AlphaFoldDB" id="A0A1G7XDM1"/>
<accession>A0A1G7XDM1</accession>
<feature type="domain" description="Glyoxalase/fosfomycin resistance/dioxygenase" evidence="1">
    <location>
        <begin position="23"/>
        <end position="136"/>
    </location>
</feature>
<dbReference type="Proteomes" id="UP000199705">
    <property type="component" value="Unassembled WGS sequence"/>
</dbReference>
<gene>
    <name evidence="2" type="ORF">SAMN05192573_10526</name>
</gene>
<proteinExistence type="predicted"/>
<reference evidence="3" key="1">
    <citation type="submission" date="2016-10" db="EMBL/GenBank/DDBJ databases">
        <authorList>
            <person name="Varghese N."/>
            <person name="Submissions S."/>
        </authorList>
    </citation>
    <scope>NUCLEOTIDE SEQUENCE [LARGE SCALE GENOMIC DNA]</scope>
    <source>
        <strain evidence="3">Gh-67</strain>
    </source>
</reference>
<dbReference type="SUPFAM" id="SSF54593">
    <property type="entry name" value="Glyoxalase/Bleomycin resistance protein/Dihydroxybiphenyl dioxygenase"/>
    <property type="match status" value="1"/>
</dbReference>
<organism evidence="2 3">
    <name type="scientific">Mucilaginibacter gossypii</name>
    <dbReference type="NCBI Taxonomy" id="551996"/>
    <lineage>
        <taxon>Bacteria</taxon>
        <taxon>Pseudomonadati</taxon>
        <taxon>Bacteroidota</taxon>
        <taxon>Sphingobacteriia</taxon>
        <taxon>Sphingobacteriales</taxon>
        <taxon>Sphingobacteriaceae</taxon>
        <taxon>Mucilaginibacter</taxon>
    </lineage>
</organism>
<dbReference type="STRING" id="551996.SAMN05192573_10526"/>
<sequence length="141" mass="15988">MDRYFYGVNQILYTLIMESLSPNIFVNDINATISFYELLGFKVAMSVPETGPDLVWAMMTNGSVTMMFQTFSSLADDLPEISRTDGGSLLLYINLKNIRTFFEEIKDKVTVLKGLETTFYGATEFSIKDNNGYVLTFAEHE</sequence>
<evidence type="ECO:0000313" key="3">
    <source>
        <dbReference type="Proteomes" id="UP000199705"/>
    </source>
</evidence>
<dbReference type="Gene3D" id="3.10.180.10">
    <property type="entry name" value="2,3-Dihydroxybiphenyl 1,2-Dioxygenase, domain 1"/>
    <property type="match status" value="1"/>
</dbReference>
<evidence type="ECO:0000313" key="2">
    <source>
        <dbReference type="EMBL" id="SDG82328.1"/>
    </source>
</evidence>
<dbReference type="EMBL" id="FNCG01000005">
    <property type="protein sequence ID" value="SDG82328.1"/>
    <property type="molecule type" value="Genomic_DNA"/>
</dbReference>
<dbReference type="Pfam" id="PF00903">
    <property type="entry name" value="Glyoxalase"/>
    <property type="match status" value="1"/>
</dbReference>
<name>A0A1G7XDM1_9SPHI</name>
<dbReference type="InterPro" id="IPR029068">
    <property type="entry name" value="Glyas_Bleomycin-R_OHBP_Dase"/>
</dbReference>
<keyword evidence="3" id="KW-1185">Reference proteome</keyword>
<protein>
    <submittedName>
        <fullName evidence="2">Uncharacterized conserved protein PhnB, glyoxalase superfamily</fullName>
    </submittedName>
</protein>